<dbReference type="RefSeq" id="WP_191709987.1">
    <property type="nucleotide sequence ID" value="NZ_JACSPQ010000002.1"/>
</dbReference>
<protein>
    <submittedName>
        <fullName evidence="1">DUF3822 family protein</fullName>
    </submittedName>
</protein>
<dbReference type="InterPro" id="IPR024213">
    <property type="entry name" value="DUF3822"/>
</dbReference>
<accession>A0ABR8VAS5</accession>
<sequence>MTVPIDFTQSAQYNLSIRLSTDGFSFSVFNPQDNRECFYSFYPVNARHSMAANLKQFLAEAEEIKHRYKQVNILVHTERYTSVPLEWYEDELTDTLFYQNLPRRNNEVILCNVLGKSNVVILFALDKLSHLFLTEHFPDARFFATISPLTEYFCQQSKGSERRRLLVHLQPETVDVIAFGKDCLQLVNTYSVSSTEDCCYYLLGIWKQLGYDQEHDELHVCGEPAAERTEVLECLKKYVRHVIIINPRMEDNIPFDMQSLILCE</sequence>
<gene>
    <name evidence="1" type="ORF">H9626_06580</name>
</gene>
<evidence type="ECO:0000313" key="2">
    <source>
        <dbReference type="Proteomes" id="UP000616346"/>
    </source>
</evidence>
<dbReference type="CDD" id="cd24013">
    <property type="entry name" value="ASKHA_ATPase_BT3980-like"/>
    <property type="match status" value="1"/>
</dbReference>
<evidence type="ECO:0000313" key="1">
    <source>
        <dbReference type="EMBL" id="MBD8001884.1"/>
    </source>
</evidence>
<dbReference type="Gene3D" id="3.30.420.250">
    <property type="match status" value="1"/>
</dbReference>
<proteinExistence type="predicted"/>
<comment type="caution">
    <text evidence="1">The sequence shown here is derived from an EMBL/GenBank/DDBJ whole genome shotgun (WGS) entry which is preliminary data.</text>
</comment>
<reference evidence="1 2" key="1">
    <citation type="submission" date="2020-08" db="EMBL/GenBank/DDBJ databases">
        <title>A Genomic Blueprint of the Chicken Gut Microbiome.</title>
        <authorList>
            <person name="Gilroy R."/>
            <person name="Ravi A."/>
            <person name="Getino M."/>
            <person name="Pursley I."/>
            <person name="Horton D.L."/>
            <person name="Alikhan N.-F."/>
            <person name="Baker D."/>
            <person name="Gharbi K."/>
            <person name="Hall N."/>
            <person name="Watson M."/>
            <person name="Adriaenssens E.M."/>
            <person name="Foster-Nyarko E."/>
            <person name="Jarju S."/>
            <person name="Secka A."/>
            <person name="Antonio M."/>
            <person name="Oren A."/>
            <person name="Chaudhuri R."/>
            <person name="La Ragione R.M."/>
            <person name="Hildebrand F."/>
            <person name="Pallen M.J."/>
        </authorList>
    </citation>
    <scope>NUCLEOTIDE SEQUENCE [LARGE SCALE GENOMIC DNA]</scope>
    <source>
        <strain evidence="1 2">Sa1YUN3</strain>
    </source>
</reference>
<dbReference type="Gene3D" id="3.30.420.260">
    <property type="match status" value="1"/>
</dbReference>
<organism evidence="1 2">
    <name type="scientific">Phocaeicola faecium</name>
    <dbReference type="NCBI Taxonomy" id="2762213"/>
    <lineage>
        <taxon>Bacteria</taxon>
        <taxon>Pseudomonadati</taxon>
        <taxon>Bacteroidota</taxon>
        <taxon>Bacteroidia</taxon>
        <taxon>Bacteroidales</taxon>
        <taxon>Bacteroidaceae</taxon>
        <taxon>Phocaeicola</taxon>
    </lineage>
</organism>
<dbReference type="Pfam" id="PF12864">
    <property type="entry name" value="DUF3822"/>
    <property type="match status" value="1"/>
</dbReference>
<keyword evidence="2" id="KW-1185">Reference proteome</keyword>
<dbReference type="Proteomes" id="UP000616346">
    <property type="component" value="Unassembled WGS sequence"/>
</dbReference>
<name>A0ABR8VAS5_9BACT</name>
<dbReference type="EMBL" id="JACSPQ010000002">
    <property type="protein sequence ID" value="MBD8001884.1"/>
    <property type="molecule type" value="Genomic_DNA"/>
</dbReference>